<sequence length="188" mass="20911">MTEERVRQFRKEGRLTPGADGLYDLQAALEYRPLAVSEGEAVAICSTVKERKPAPSSAAAVDPDLECLGVDFPLEVLVKAPTMSATSRVAELRAEMERVKLDRLKRNDLIEEGRLIERSEVYRTSSAAAADILAMLRALEHEIAALFPDHTTRVEVRNKVGNIVDRALFALHKKFDALARPLDEDDEI</sequence>
<dbReference type="EMBL" id="QWDD01000001">
    <property type="protein sequence ID" value="RNJ49377.1"/>
    <property type="molecule type" value="Genomic_DNA"/>
</dbReference>
<comment type="caution">
    <text evidence="1">The sequence shown here is derived from an EMBL/GenBank/DDBJ whole genome shotgun (WGS) entry which is preliminary data.</text>
</comment>
<accession>A0A3M9XM72</accession>
<evidence type="ECO:0000313" key="2">
    <source>
        <dbReference type="Proteomes" id="UP000268623"/>
    </source>
</evidence>
<reference evidence="1 2" key="1">
    <citation type="submission" date="2018-08" db="EMBL/GenBank/DDBJ databases">
        <title>Genome sequence of Methylocystis hirsuta CSC1, a methanotroph able to accumulate PHAs.</title>
        <authorList>
            <person name="Bordel S."/>
            <person name="Rodriguez E."/>
            <person name="Gancedo J."/>
            <person name="Munoz R."/>
        </authorList>
    </citation>
    <scope>NUCLEOTIDE SEQUENCE [LARGE SCALE GENOMIC DNA]</scope>
    <source>
        <strain evidence="1 2">CSC1</strain>
    </source>
</reference>
<protein>
    <submittedName>
        <fullName evidence="1">Uncharacterized protein</fullName>
    </submittedName>
</protein>
<dbReference type="Proteomes" id="UP000268623">
    <property type="component" value="Unassembled WGS sequence"/>
</dbReference>
<keyword evidence="2" id="KW-1185">Reference proteome</keyword>
<name>A0A3M9XM72_9HYPH</name>
<dbReference type="AlphaFoldDB" id="A0A3M9XM72"/>
<gene>
    <name evidence="1" type="ORF">D1O30_06955</name>
</gene>
<proteinExistence type="predicted"/>
<evidence type="ECO:0000313" key="1">
    <source>
        <dbReference type="EMBL" id="RNJ49377.1"/>
    </source>
</evidence>
<organism evidence="1 2">
    <name type="scientific">Methylocystis hirsuta</name>
    <dbReference type="NCBI Taxonomy" id="369798"/>
    <lineage>
        <taxon>Bacteria</taxon>
        <taxon>Pseudomonadati</taxon>
        <taxon>Pseudomonadota</taxon>
        <taxon>Alphaproteobacteria</taxon>
        <taxon>Hyphomicrobiales</taxon>
        <taxon>Methylocystaceae</taxon>
        <taxon>Methylocystis</taxon>
    </lineage>
</organism>